<feature type="chain" id="PRO_5028855095" evidence="1">
    <location>
        <begin position="23"/>
        <end position="220"/>
    </location>
</feature>
<dbReference type="PANTHER" id="PTHR36920:SF1">
    <property type="entry name" value="OUTER MEMBRANE PROTEIN W"/>
    <property type="match status" value="1"/>
</dbReference>
<name>A0A7C9MKI5_9GAMM</name>
<proteinExistence type="predicted"/>
<comment type="caution">
    <text evidence="2">The sequence shown here is derived from an EMBL/GenBank/DDBJ whole genome shotgun (WGS) entry which is preliminary data.</text>
</comment>
<dbReference type="Gene3D" id="2.40.160.20">
    <property type="match status" value="1"/>
</dbReference>
<keyword evidence="3" id="KW-1185">Reference proteome</keyword>
<feature type="signal peptide" evidence="1">
    <location>
        <begin position="1"/>
        <end position="22"/>
    </location>
</feature>
<dbReference type="GO" id="GO:0055085">
    <property type="term" value="P:transmembrane transport"/>
    <property type="evidence" value="ECO:0007669"/>
    <property type="project" value="TreeGrafter"/>
</dbReference>
<evidence type="ECO:0000313" key="3">
    <source>
        <dbReference type="Proteomes" id="UP000479692"/>
    </source>
</evidence>
<protein>
    <submittedName>
        <fullName evidence="2">Outer membrane beta-barrel protein</fullName>
    </submittedName>
</protein>
<dbReference type="SUPFAM" id="SSF56925">
    <property type="entry name" value="OMPA-like"/>
    <property type="match status" value="1"/>
</dbReference>
<evidence type="ECO:0000313" key="2">
    <source>
        <dbReference type="EMBL" id="MUV12887.1"/>
    </source>
</evidence>
<gene>
    <name evidence="2" type="ORF">GN331_01545</name>
</gene>
<dbReference type="Pfam" id="PF03922">
    <property type="entry name" value="OmpW"/>
    <property type="match status" value="1"/>
</dbReference>
<keyword evidence="1" id="KW-0732">Signal</keyword>
<dbReference type="RefSeq" id="WP_156639699.1">
    <property type="nucleotide sequence ID" value="NZ_WOXT01000001.1"/>
</dbReference>
<dbReference type="PANTHER" id="PTHR36920">
    <property type="match status" value="1"/>
</dbReference>
<dbReference type="AlphaFoldDB" id="A0A7C9MKI5"/>
<sequence length="220" mass="23191">MRKTYQALAIAAAFAATSMAFAQDTSSTETTTTTSTTTPKRFSVVGGYAHMVPKSNPGTIAGQSADLDGNGAATLSGAWHVDDHWAVELWGTPDKFKTDVNLANGGRGSYKQQPIAVSGQYHFGQASQPIRPFVGLGYYESNIDDERFDPTVAGGNHVGMDTPKGPIATVGADFNITDRVFARADARYLKSDSEANVAGVPVGEVDLDPWVVGVGVGARF</sequence>
<organism evidence="2 3">
    <name type="scientific">Noviluteimonas gilva</name>
    <dbReference type="NCBI Taxonomy" id="2682097"/>
    <lineage>
        <taxon>Bacteria</taxon>
        <taxon>Pseudomonadati</taxon>
        <taxon>Pseudomonadota</taxon>
        <taxon>Gammaproteobacteria</taxon>
        <taxon>Lysobacterales</taxon>
        <taxon>Lysobacteraceae</taxon>
        <taxon>Noviluteimonas</taxon>
    </lineage>
</organism>
<accession>A0A7C9MKI5</accession>
<evidence type="ECO:0000256" key="1">
    <source>
        <dbReference type="SAM" id="SignalP"/>
    </source>
</evidence>
<dbReference type="EMBL" id="WOXT01000001">
    <property type="protein sequence ID" value="MUV12887.1"/>
    <property type="molecule type" value="Genomic_DNA"/>
</dbReference>
<dbReference type="InterPro" id="IPR005618">
    <property type="entry name" value="OMPW"/>
</dbReference>
<dbReference type="InterPro" id="IPR011250">
    <property type="entry name" value="OMP/PagP_B-barrel"/>
</dbReference>
<dbReference type="GO" id="GO:0019867">
    <property type="term" value="C:outer membrane"/>
    <property type="evidence" value="ECO:0007669"/>
    <property type="project" value="InterPro"/>
</dbReference>
<dbReference type="Proteomes" id="UP000479692">
    <property type="component" value="Unassembled WGS sequence"/>
</dbReference>
<reference evidence="2 3" key="1">
    <citation type="submission" date="2019-12" db="EMBL/GenBank/DDBJ databases">
        <authorList>
            <person name="Xu J."/>
        </authorList>
    </citation>
    <scope>NUCLEOTIDE SEQUENCE [LARGE SCALE GENOMIC DNA]</scope>
    <source>
        <strain evidence="2 3">HX-5-24</strain>
    </source>
</reference>